<dbReference type="Proteomes" id="UP000516380">
    <property type="component" value="Chromosome"/>
</dbReference>
<feature type="region of interest" description="Disordered" evidence="1">
    <location>
        <begin position="356"/>
        <end position="398"/>
    </location>
</feature>
<dbReference type="Gene3D" id="3.30.559.10">
    <property type="entry name" value="Chloramphenicol acetyltransferase-like domain"/>
    <property type="match status" value="1"/>
</dbReference>
<reference evidence="2 3" key="1">
    <citation type="submission" date="2020-07" db="EMBL/GenBank/DDBJ databases">
        <title>Mycobacterium kansasii (former subtype) with zoonotic potential isolated from diseased indoor pet cat, Japan.</title>
        <authorList>
            <person name="Fukano H."/>
            <person name="Terazono T."/>
            <person name="Hoshino Y."/>
        </authorList>
    </citation>
    <scope>NUCLEOTIDE SEQUENCE [LARGE SCALE GENOMIC DNA]</scope>
    <source>
        <strain evidence="2 3">Kuro-I</strain>
    </source>
</reference>
<dbReference type="InterPro" id="IPR023213">
    <property type="entry name" value="CAT-like_dom_sf"/>
</dbReference>
<protein>
    <recommendedName>
        <fullName evidence="4">Diacylglycerol O-acyltransferase</fullName>
    </recommendedName>
</protein>
<evidence type="ECO:0008006" key="4">
    <source>
        <dbReference type="Google" id="ProtNLM"/>
    </source>
</evidence>
<dbReference type="SUPFAM" id="SSF52777">
    <property type="entry name" value="CoA-dependent acyltransferases"/>
    <property type="match status" value="1"/>
</dbReference>
<feature type="compositionally biased region" description="Polar residues" evidence="1">
    <location>
        <begin position="380"/>
        <end position="391"/>
    </location>
</feature>
<keyword evidence="3" id="KW-1185">Reference proteome</keyword>
<evidence type="ECO:0000313" key="2">
    <source>
        <dbReference type="EMBL" id="BCI90852.1"/>
    </source>
</evidence>
<sequence>MDNRLAYLDQAAFLGLRAGHVSLLQVTWIYDRAVDLDGLRRFHRNLGRGLLGRRIERSPVPFARDHWVLAPAPAEIDFVATPRRRSDVGAWVDERARRPVDPEWGPAWHLGVLPLEDGGTAISLVASHAVVDAIAFGQAIVDAAEGRTRDLGYLPAGSRTLRRALRADLRQTVEELPDVLHAVGGVVRRLRRDREEFRSSIKAAPPSPRTAGGDQTVAVPAVTACIDLAEWDACAKRLGANSNSLVGGVACRLAVRAGRVQGDGTVTLRFVVSLRTEGDTRGNALTAVDVAVDPEHAARNLGEMHAKITRAVLEAMEDSDNELLAPLPLAAVTPTWVARRLLGMAAGGPGLPVTCSNVGDLPRPPTGPTAPMPTRRTCDRSSPISPGTNSRARADECC</sequence>
<evidence type="ECO:0000256" key="1">
    <source>
        <dbReference type="SAM" id="MobiDB-lite"/>
    </source>
</evidence>
<evidence type="ECO:0000313" key="3">
    <source>
        <dbReference type="Proteomes" id="UP000516380"/>
    </source>
</evidence>
<proteinExistence type="predicted"/>
<gene>
    <name evidence="2" type="ORF">NIIDMKKI_60580</name>
</gene>
<dbReference type="AlphaFoldDB" id="A0A7G1ILE7"/>
<name>A0A7G1ILE7_MYCKA</name>
<feature type="compositionally biased region" description="Pro residues" evidence="1">
    <location>
        <begin position="362"/>
        <end position="371"/>
    </location>
</feature>
<accession>A0A7G1ILE7</accession>
<organism evidence="2 3">
    <name type="scientific">Mycobacterium kansasii</name>
    <dbReference type="NCBI Taxonomy" id="1768"/>
    <lineage>
        <taxon>Bacteria</taxon>
        <taxon>Bacillati</taxon>
        <taxon>Actinomycetota</taxon>
        <taxon>Actinomycetes</taxon>
        <taxon>Mycobacteriales</taxon>
        <taxon>Mycobacteriaceae</taxon>
        <taxon>Mycobacterium</taxon>
    </lineage>
</organism>
<dbReference type="EMBL" id="AP023343">
    <property type="protein sequence ID" value="BCI90852.1"/>
    <property type="molecule type" value="Genomic_DNA"/>
</dbReference>